<dbReference type="PANTHER" id="PTHR13847:SF201">
    <property type="entry name" value="PUTATIBE OXIDOREDUCTASE"/>
    <property type="match status" value="1"/>
</dbReference>
<dbReference type="Proteomes" id="UP000199300">
    <property type="component" value="Unassembled WGS sequence"/>
</dbReference>
<dbReference type="PANTHER" id="PTHR13847">
    <property type="entry name" value="SARCOSINE DEHYDROGENASE-RELATED"/>
    <property type="match status" value="1"/>
</dbReference>
<organism evidence="2 3">
    <name type="scientific">Amphibacillus marinus</name>
    <dbReference type="NCBI Taxonomy" id="872970"/>
    <lineage>
        <taxon>Bacteria</taxon>
        <taxon>Bacillati</taxon>
        <taxon>Bacillota</taxon>
        <taxon>Bacilli</taxon>
        <taxon>Bacillales</taxon>
        <taxon>Bacillaceae</taxon>
        <taxon>Amphibacillus</taxon>
    </lineage>
</organism>
<dbReference type="InterPro" id="IPR036188">
    <property type="entry name" value="FAD/NAD-bd_sf"/>
</dbReference>
<dbReference type="GO" id="GO:0005737">
    <property type="term" value="C:cytoplasm"/>
    <property type="evidence" value="ECO:0007669"/>
    <property type="project" value="TreeGrafter"/>
</dbReference>
<evidence type="ECO:0000313" key="2">
    <source>
        <dbReference type="EMBL" id="SEO15113.1"/>
    </source>
</evidence>
<proteinExistence type="predicted"/>
<dbReference type="STRING" id="872970.SAMN04488134_104113"/>
<dbReference type="RefSeq" id="WP_091496515.1">
    <property type="nucleotide sequence ID" value="NZ_FODJ01000004.1"/>
</dbReference>
<keyword evidence="3" id="KW-1185">Reference proteome</keyword>
<evidence type="ECO:0000313" key="3">
    <source>
        <dbReference type="Proteomes" id="UP000199300"/>
    </source>
</evidence>
<dbReference type="AlphaFoldDB" id="A0A1H8MCR3"/>
<dbReference type="Gene3D" id="3.50.50.60">
    <property type="entry name" value="FAD/NAD(P)-binding domain"/>
    <property type="match status" value="1"/>
</dbReference>
<dbReference type="EMBL" id="FODJ01000004">
    <property type="protein sequence ID" value="SEO15113.1"/>
    <property type="molecule type" value="Genomic_DNA"/>
</dbReference>
<accession>A0A1H8MCR3</accession>
<dbReference type="Gene3D" id="3.30.9.10">
    <property type="entry name" value="D-Amino Acid Oxidase, subunit A, domain 2"/>
    <property type="match status" value="1"/>
</dbReference>
<dbReference type="OrthoDB" id="571248at2"/>
<dbReference type="InterPro" id="IPR006076">
    <property type="entry name" value="FAD-dep_OxRdtase"/>
</dbReference>
<dbReference type="Pfam" id="PF01266">
    <property type="entry name" value="DAO"/>
    <property type="match status" value="1"/>
</dbReference>
<sequence length="409" mass="46031">MNIQSGTYYWPTTLADCPSYPPLTKNITCDILIVGGGSTGAQMAYQLSNCDKNVVLIDKNKVGSGSTSANTALIQYAGERPFSTLSHTFGYPTMATHLQLCRQAIDELADLSQQINFDSQFERRDSLYFATVPEDLDQLETEYRILKDEGCQVSILGENEIKQRYHFSKPGAIYFHNDAQLNPFSFTHGLIHYAAEQGVSIYEQTEMNGHKFEADEVIIYTKNGYQIRAKKVIFCCGYEGVTLKNDKNITFSSTYTVTTAPIDPSEIWYNRTMIWETARPYVYIRTTADNRLIIGGLDETTIYPEYRDAKLISKRDQLIEALNKLFPSMQVEPSSFLAAQYGGTVDGLPIVGKYEQAPNCYFVFAFGDNGIVYSQALTKLIAEELIEGKSEALEIYHQARPLLNTTTKK</sequence>
<name>A0A1H8MCR3_9BACI</name>
<feature type="domain" description="FAD dependent oxidoreductase" evidence="1">
    <location>
        <begin position="30"/>
        <end position="383"/>
    </location>
</feature>
<protein>
    <submittedName>
        <fullName evidence="2">Glycine/D-amino acid oxidase</fullName>
    </submittedName>
</protein>
<dbReference type="SUPFAM" id="SSF51905">
    <property type="entry name" value="FAD/NAD(P)-binding domain"/>
    <property type="match status" value="1"/>
</dbReference>
<evidence type="ECO:0000259" key="1">
    <source>
        <dbReference type="Pfam" id="PF01266"/>
    </source>
</evidence>
<gene>
    <name evidence="2" type="ORF">SAMN04488134_104113</name>
</gene>
<reference evidence="2 3" key="1">
    <citation type="submission" date="2016-10" db="EMBL/GenBank/DDBJ databases">
        <authorList>
            <person name="de Groot N.N."/>
        </authorList>
    </citation>
    <scope>NUCLEOTIDE SEQUENCE [LARGE SCALE GENOMIC DNA]</scope>
    <source>
        <strain evidence="2 3">CGMCC 1.10434</strain>
    </source>
</reference>